<sequence>MVSKQDGEVGLFDESVCFVQLCCAADATQFCLEDQRAHYEKALKEQQELYEKALKEQKESYEEALKEQRKFSNGDAKDPEGPANAPEVDLVLTLKEHPAVLRGAQIPFFGRINVDARNCWASFPGKYTSGWEALTHFERDSVACVFPCSEEDGFGKHAPDPTKRGRCMCFRIYGQQKLCGCYWYIRWLDNIQKAVKLGQRLKVAFFAGQVGKGKVSLADIPHSNLSDGVGLGGSQKGEVATLDELGYEYDQVDVTTLLEDLFLKKVVDAWHAPDAISGCWRRGTVVKLVTRNCPDGSDEMMVHWKIRCSMTGTSFLSLHLRDPALAMQRLCSHIGHDSMTKKLRLAICLTGIDIRTLHTCKLPSGESGLIAKLTITDLGSLHRLQGRVLDGTLEQEICQELGGKEVAQLAVDKAMFLSTTTIASISEDVEHLAVTNVACASTDLRGAHSKTVFLT</sequence>
<name>A0A812PSD9_9DINO</name>
<dbReference type="OrthoDB" id="428188at2759"/>
<feature type="coiled-coil region" evidence="1">
    <location>
        <begin position="32"/>
        <end position="71"/>
    </location>
</feature>
<evidence type="ECO:0000256" key="1">
    <source>
        <dbReference type="SAM" id="Coils"/>
    </source>
</evidence>
<proteinExistence type="predicted"/>
<dbReference type="AlphaFoldDB" id="A0A812PSD9"/>
<keyword evidence="3" id="KW-1185">Reference proteome</keyword>
<gene>
    <name evidence="2" type="ORF">SNAT2548_LOCUS19273</name>
</gene>
<keyword evidence="1" id="KW-0175">Coiled coil</keyword>
<reference evidence="2" key="1">
    <citation type="submission" date="2021-02" db="EMBL/GenBank/DDBJ databases">
        <authorList>
            <person name="Dougan E. K."/>
            <person name="Rhodes N."/>
            <person name="Thang M."/>
            <person name="Chan C."/>
        </authorList>
    </citation>
    <scope>NUCLEOTIDE SEQUENCE</scope>
</reference>
<dbReference type="EMBL" id="CAJNDS010002171">
    <property type="protein sequence ID" value="CAE7359492.1"/>
    <property type="molecule type" value="Genomic_DNA"/>
</dbReference>
<accession>A0A812PSD9</accession>
<comment type="caution">
    <text evidence="2">The sequence shown here is derived from an EMBL/GenBank/DDBJ whole genome shotgun (WGS) entry which is preliminary data.</text>
</comment>
<dbReference type="Proteomes" id="UP000604046">
    <property type="component" value="Unassembled WGS sequence"/>
</dbReference>
<organism evidence="2 3">
    <name type="scientific">Symbiodinium natans</name>
    <dbReference type="NCBI Taxonomy" id="878477"/>
    <lineage>
        <taxon>Eukaryota</taxon>
        <taxon>Sar</taxon>
        <taxon>Alveolata</taxon>
        <taxon>Dinophyceae</taxon>
        <taxon>Suessiales</taxon>
        <taxon>Symbiodiniaceae</taxon>
        <taxon>Symbiodinium</taxon>
    </lineage>
</organism>
<evidence type="ECO:0000313" key="2">
    <source>
        <dbReference type="EMBL" id="CAE7359492.1"/>
    </source>
</evidence>
<evidence type="ECO:0000313" key="3">
    <source>
        <dbReference type="Proteomes" id="UP000604046"/>
    </source>
</evidence>
<protein>
    <submittedName>
        <fullName evidence="2">Uncharacterized protein</fullName>
    </submittedName>
</protein>